<dbReference type="GO" id="GO:0005344">
    <property type="term" value="F:oxygen carrier activity"/>
    <property type="evidence" value="ECO:0007669"/>
    <property type="project" value="UniProtKB-KW"/>
</dbReference>
<dbReference type="PROSITE" id="PS01033">
    <property type="entry name" value="GLOBIN"/>
    <property type="match status" value="1"/>
</dbReference>
<reference evidence="8" key="1">
    <citation type="submission" date="2021-12" db="EMBL/GenBank/DDBJ databases">
        <authorList>
            <person name="King R."/>
        </authorList>
    </citation>
    <scope>NUCLEOTIDE SEQUENCE</scope>
</reference>
<dbReference type="OrthoDB" id="436496at2759"/>
<evidence type="ECO:0000256" key="2">
    <source>
        <dbReference type="ARBA" id="ARBA00022617"/>
    </source>
</evidence>
<evidence type="ECO:0000313" key="8">
    <source>
        <dbReference type="EMBL" id="CAG9786288.1"/>
    </source>
</evidence>
<evidence type="ECO:0000256" key="3">
    <source>
        <dbReference type="ARBA" id="ARBA00022621"/>
    </source>
</evidence>
<keyword evidence="1 6" id="KW-0813">Transport</keyword>
<organism evidence="8 9">
    <name type="scientific">Diatraea saccharalis</name>
    <name type="common">sugarcane borer</name>
    <dbReference type="NCBI Taxonomy" id="40085"/>
    <lineage>
        <taxon>Eukaryota</taxon>
        <taxon>Metazoa</taxon>
        <taxon>Ecdysozoa</taxon>
        <taxon>Arthropoda</taxon>
        <taxon>Hexapoda</taxon>
        <taxon>Insecta</taxon>
        <taxon>Pterygota</taxon>
        <taxon>Neoptera</taxon>
        <taxon>Endopterygota</taxon>
        <taxon>Lepidoptera</taxon>
        <taxon>Glossata</taxon>
        <taxon>Ditrysia</taxon>
        <taxon>Pyraloidea</taxon>
        <taxon>Crambidae</taxon>
        <taxon>Crambinae</taxon>
        <taxon>Diatraea</taxon>
    </lineage>
</organism>
<keyword evidence="3 6" id="KW-0561">Oxygen transport</keyword>
<dbReference type="InterPro" id="IPR009050">
    <property type="entry name" value="Globin-like_sf"/>
</dbReference>
<accession>A0A9N9W9E7</accession>
<dbReference type="SUPFAM" id="SSF46458">
    <property type="entry name" value="Globin-like"/>
    <property type="match status" value="1"/>
</dbReference>
<dbReference type="CDD" id="cd01040">
    <property type="entry name" value="Mb-like"/>
    <property type="match status" value="1"/>
</dbReference>
<evidence type="ECO:0000256" key="1">
    <source>
        <dbReference type="ARBA" id="ARBA00022448"/>
    </source>
</evidence>
<evidence type="ECO:0000256" key="6">
    <source>
        <dbReference type="RuleBase" id="RU000356"/>
    </source>
</evidence>
<evidence type="ECO:0000313" key="9">
    <source>
        <dbReference type="Proteomes" id="UP001153714"/>
    </source>
</evidence>
<proteinExistence type="inferred from homology"/>
<dbReference type="PANTHER" id="PTHR47217">
    <property type="entry name" value="GLOBIN-LIKE PROTEIN"/>
    <property type="match status" value="1"/>
</dbReference>
<dbReference type="PANTHER" id="PTHR47217:SF1">
    <property type="entry name" value="GLOBIN-LIKE PROTEIN"/>
    <property type="match status" value="1"/>
</dbReference>
<keyword evidence="5" id="KW-0408">Iron</keyword>
<dbReference type="GO" id="GO:0019825">
    <property type="term" value="F:oxygen binding"/>
    <property type="evidence" value="ECO:0007669"/>
    <property type="project" value="InterPro"/>
</dbReference>
<reference evidence="8" key="2">
    <citation type="submission" date="2022-10" db="EMBL/GenBank/DDBJ databases">
        <authorList>
            <consortium name="ENA_rothamsted_submissions"/>
            <consortium name="culmorum"/>
            <person name="King R."/>
        </authorList>
    </citation>
    <scope>NUCLEOTIDE SEQUENCE</scope>
</reference>
<evidence type="ECO:0000259" key="7">
    <source>
        <dbReference type="PROSITE" id="PS01033"/>
    </source>
</evidence>
<dbReference type="InterPro" id="IPR000971">
    <property type="entry name" value="Globin"/>
</dbReference>
<dbReference type="AlphaFoldDB" id="A0A9N9W9E7"/>
<protein>
    <recommendedName>
        <fullName evidence="7">Globin domain-containing protein</fullName>
    </recommendedName>
</protein>
<dbReference type="EMBL" id="OU893346">
    <property type="protein sequence ID" value="CAG9786288.1"/>
    <property type="molecule type" value="Genomic_DNA"/>
</dbReference>
<dbReference type="Pfam" id="PF00042">
    <property type="entry name" value="Globin"/>
    <property type="match status" value="1"/>
</dbReference>
<dbReference type="GO" id="GO:0046872">
    <property type="term" value="F:metal ion binding"/>
    <property type="evidence" value="ECO:0007669"/>
    <property type="project" value="UniProtKB-KW"/>
</dbReference>
<dbReference type="Proteomes" id="UP001153714">
    <property type="component" value="Chromosome 15"/>
</dbReference>
<evidence type="ECO:0000256" key="5">
    <source>
        <dbReference type="ARBA" id="ARBA00023004"/>
    </source>
</evidence>
<dbReference type="InterPro" id="IPR012292">
    <property type="entry name" value="Globin/Proto"/>
</dbReference>
<dbReference type="InterPro" id="IPR044399">
    <property type="entry name" value="Mb-like_M"/>
</dbReference>
<keyword evidence="9" id="KW-1185">Reference proteome</keyword>
<dbReference type="Gene3D" id="1.10.490.10">
    <property type="entry name" value="Globins"/>
    <property type="match status" value="1"/>
</dbReference>
<evidence type="ECO:0000256" key="4">
    <source>
        <dbReference type="ARBA" id="ARBA00022723"/>
    </source>
</evidence>
<sequence>MDAILNKIRWGGDPDTPEPHTGLSKRDVYNIKRTWEIIYAQGETYGLEVFLRLFRMNPVTKTYFKMVKDMDETEIKKSNRFKAHVITFMSSLNMAVANLHQPSVVEALMNKLGESHRKAHVDIVHFEEARTVLIDMLKKDLAQSDDVISSWGRFIAFIYKHIFVKLTKPIF</sequence>
<feature type="domain" description="Globin" evidence="7">
    <location>
        <begin position="22"/>
        <end position="167"/>
    </location>
</feature>
<name>A0A9N9W9E7_9NEOP</name>
<keyword evidence="2 6" id="KW-0349">Heme</keyword>
<keyword evidence="4" id="KW-0479">Metal-binding</keyword>
<gene>
    <name evidence="8" type="ORF">DIATSA_LOCUS4253</name>
</gene>
<comment type="similarity">
    <text evidence="6">Belongs to the globin family.</text>
</comment>
<dbReference type="GO" id="GO:0020037">
    <property type="term" value="F:heme binding"/>
    <property type="evidence" value="ECO:0007669"/>
    <property type="project" value="InterPro"/>
</dbReference>